<keyword evidence="7" id="KW-0807">Transducer</keyword>
<reference evidence="10" key="2">
    <citation type="submission" date="2021-01" db="UniProtKB">
        <authorList>
            <consortium name="EnsemblMetazoa"/>
        </authorList>
    </citation>
    <scope>IDENTIFICATION</scope>
</reference>
<reference evidence="11" key="1">
    <citation type="submission" date="2015-02" db="EMBL/GenBank/DDBJ databases">
        <title>Genome sequencing for Strongylocentrotus purpuratus.</title>
        <authorList>
            <person name="Murali S."/>
            <person name="Liu Y."/>
            <person name="Vee V."/>
            <person name="English A."/>
            <person name="Wang M."/>
            <person name="Skinner E."/>
            <person name="Han Y."/>
            <person name="Muzny D.M."/>
            <person name="Worley K.C."/>
            <person name="Gibbs R.A."/>
        </authorList>
    </citation>
    <scope>NUCLEOTIDE SEQUENCE</scope>
</reference>
<evidence type="ECO:0000256" key="7">
    <source>
        <dbReference type="ARBA" id="ARBA00023224"/>
    </source>
</evidence>
<dbReference type="PROSITE" id="PS50262">
    <property type="entry name" value="G_PROTEIN_RECEP_F1_2"/>
    <property type="match status" value="1"/>
</dbReference>
<keyword evidence="6" id="KW-0675">Receptor</keyword>
<evidence type="ECO:0000256" key="6">
    <source>
        <dbReference type="ARBA" id="ARBA00023170"/>
    </source>
</evidence>
<evidence type="ECO:0000256" key="4">
    <source>
        <dbReference type="ARBA" id="ARBA00023040"/>
    </source>
</evidence>
<dbReference type="Gene3D" id="1.20.1070.10">
    <property type="entry name" value="Rhodopsin 7-helix transmembrane proteins"/>
    <property type="match status" value="1"/>
</dbReference>
<dbReference type="GeneID" id="105438506"/>
<dbReference type="PANTHER" id="PTHR45695:SF22">
    <property type="entry name" value="G-PROTEIN COUPLED RECEPTORS FAMILY 1 PROFILE DOMAIN-CONTAINING PROTEIN"/>
    <property type="match status" value="1"/>
</dbReference>
<dbReference type="SUPFAM" id="SSF81321">
    <property type="entry name" value="Family A G protein-coupled receptor-like"/>
    <property type="match status" value="1"/>
</dbReference>
<dbReference type="CDD" id="cd00637">
    <property type="entry name" value="7tm_classA_rhodopsin-like"/>
    <property type="match status" value="1"/>
</dbReference>
<keyword evidence="5 8" id="KW-0472">Membrane</keyword>
<feature type="transmembrane region" description="Helical" evidence="8">
    <location>
        <begin position="12"/>
        <end position="35"/>
    </location>
</feature>
<evidence type="ECO:0000313" key="11">
    <source>
        <dbReference type="Proteomes" id="UP000007110"/>
    </source>
</evidence>
<keyword evidence="3 8" id="KW-1133">Transmembrane helix</keyword>
<dbReference type="OrthoDB" id="5950040at2759"/>
<evidence type="ECO:0000313" key="10">
    <source>
        <dbReference type="EnsemblMetazoa" id="XP_011664717"/>
    </source>
</evidence>
<evidence type="ECO:0000256" key="3">
    <source>
        <dbReference type="ARBA" id="ARBA00022989"/>
    </source>
</evidence>
<evidence type="ECO:0000256" key="1">
    <source>
        <dbReference type="ARBA" id="ARBA00004141"/>
    </source>
</evidence>
<dbReference type="AlphaFoldDB" id="A0A7M7LSR6"/>
<dbReference type="PRINTS" id="PR00237">
    <property type="entry name" value="GPCRRHODOPSN"/>
</dbReference>
<feature type="domain" description="G-protein coupled receptors family 1 profile" evidence="9">
    <location>
        <begin position="26"/>
        <end position="379"/>
    </location>
</feature>
<keyword evidence="4" id="KW-0297">G-protein coupled receptor</keyword>
<protein>
    <recommendedName>
        <fullName evidence="9">G-protein coupled receptors family 1 profile domain-containing protein</fullName>
    </recommendedName>
</protein>
<dbReference type="KEGG" id="spu:105438506"/>
<dbReference type="GO" id="GO:0004930">
    <property type="term" value="F:G protein-coupled receptor activity"/>
    <property type="evidence" value="ECO:0000318"/>
    <property type="project" value="GO_Central"/>
</dbReference>
<evidence type="ECO:0000259" key="9">
    <source>
        <dbReference type="PROSITE" id="PS50262"/>
    </source>
</evidence>
<keyword evidence="2 8" id="KW-0812">Transmembrane</keyword>
<feature type="transmembrane region" description="Helical" evidence="8">
    <location>
        <begin position="324"/>
        <end position="343"/>
    </location>
</feature>
<feature type="transmembrane region" description="Helical" evidence="8">
    <location>
        <begin position="127"/>
        <end position="147"/>
    </location>
</feature>
<dbReference type="GO" id="GO:0005886">
    <property type="term" value="C:plasma membrane"/>
    <property type="evidence" value="ECO:0000318"/>
    <property type="project" value="GO_Central"/>
</dbReference>
<dbReference type="Proteomes" id="UP000007110">
    <property type="component" value="Unassembled WGS sequence"/>
</dbReference>
<dbReference type="InterPro" id="IPR000276">
    <property type="entry name" value="GPCR_Rhodpsn"/>
</dbReference>
<dbReference type="GO" id="GO:0007186">
    <property type="term" value="P:G protein-coupled receptor signaling pathway"/>
    <property type="evidence" value="ECO:0000318"/>
    <property type="project" value="GO_Central"/>
</dbReference>
<dbReference type="PANTHER" id="PTHR45695">
    <property type="entry name" value="LEUCOKININ RECEPTOR-RELATED"/>
    <property type="match status" value="1"/>
</dbReference>
<feature type="transmembrane region" description="Helical" evidence="8">
    <location>
        <begin position="47"/>
        <end position="69"/>
    </location>
</feature>
<dbReference type="EnsemblMetazoa" id="XM_011666415">
    <property type="protein sequence ID" value="XP_011664717"/>
    <property type="gene ID" value="LOC105438506"/>
</dbReference>
<feature type="transmembrane region" description="Helical" evidence="8">
    <location>
        <begin position="199"/>
        <end position="222"/>
    </location>
</feature>
<evidence type="ECO:0000256" key="2">
    <source>
        <dbReference type="ARBA" id="ARBA00022692"/>
    </source>
</evidence>
<evidence type="ECO:0000256" key="8">
    <source>
        <dbReference type="SAM" id="Phobius"/>
    </source>
</evidence>
<feature type="transmembrane region" description="Helical" evidence="8">
    <location>
        <begin position="363"/>
        <end position="382"/>
    </location>
</feature>
<feature type="transmembrane region" description="Helical" evidence="8">
    <location>
        <begin position="89"/>
        <end position="107"/>
    </location>
</feature>
<keyword evidence="11" id="KW-1185">Reference proteome</keyword>
<dbReference type="Pfam" id="PF00001">
    <property type="entry name" value="7tm_1"/>
    <property type="match status" value="2"/>
</dbReference>
<dbReference type="RefSeq" id="XP_011664717.1">
    <property type="nucleotide sequence ID" value="XM_011666415.2"/>
</dbReference>
<proteinExistence type="predicted"/>
<name>A0A7M7LSR6_STRPU</name>
<evidence type="ECO:0000256" key="5">
    <source>
        <dbReference type="ARBA" id="ARBA00023136"/>
    </source>
</evidence>
<sequence>MTSTTTAIALPWVVLVSIMSFFALVGNIIVILVIIQDRYLKGHNYTFALVCNMAISDSLYVGLAVPLIIASAFTQGNWDLGNAGCKLMMFLPNFCIASSIYTMVFIAHDRRVTILINQPRVHQKSRIYLDPLLVWFLSLIMAAPAFYEYSVYKRPLFSLGDGLGGGSSSEEVDDDLIANTTIFYLACGSHDIVESFEKVYASILFVVAYILPLLIISINYIILGRFIMKRRLVVPIREVGTNDEKPGYHTGDDIPMQLPNAKAASTPGQSIPMSPFDLNGLQQPENCSNATIPDEQPVPKGPAEVGKNPETFVKKVSARIIKMLLVLVVTFAISRAPYFIMFVREEITGTDDSARFGEAFHVVKLLASVFMCLLNPLIYAVFNSRIRKGIGRLLSPNVPYFSRNTTTTSGAR</sequence>
<comment type="subcellular location">
    <subcellularLocation>
        <location evidence="1">Membrane</location>
        <topology evidence="1">Multi-pass membrane protein</topology>
    </subcellularLocation>
</comment>
<accession>A0A7M7LSR6</accession>
<organism evidence="10 11">
    <name type="scientific">Strongylocentrotus purpuratus</name>
    <name type="common">Purple sea urchin</name>
    <dbReference type="NCBI Taxonomy" id="7668"/>
    <lineage>
        <taxon>Eukaryota</taxon>
        <taxon>Metazoa</taxon>
        <taxon>Echinodermata</taxon>
        <taxon>Eleutherozoa</taxon>
        <taxon>Echinozoa</taxon>
        <taxon>Echinoidea</taxon>
        <taxon>Euechinoidea</taxon>
        <taxon>Echinacea</taxon>
        <taxon>Camarodonta</taxon>
        <taxon>Echinidea</taxon>
        <taxon>Strongylocentrotidae</taxon>
        <taxon>Strongylocentrotus</taxon>
    </lineage>
</organism>
<dbReference type="InterPro" id="IPR017452">
    <property type="entry name" value="GPCR_Rhodpsn_7TM"/>
</dbReference>
<dbReference type="InParanoid" id="A0A7M7LSR6"/>